<organism evidence="3 4">
    <name type="scientific">Vallitalea longa</name>
    <dbReference type="NCBI Taxonomy" id="2936439"/>
    <lineage>
        <taxon>Bacteria</taxon>
        <taxon>Bacillati</taxon>
        <taxon>Bacillota</taxon>
        <taxon>Clostridia</taxon>
        <taxon>Lachnospirales</taxon>
        <taxon>Vallitaleaceae</taxon>
        <taxon>Vallitalea</taxon>
    </lineage>
</organism>
<dbReference type="Gene3D" id="6.10.340.10">
    <property type="match status" value="1"/>
</dbReference>
<keyword evidence="1" id="KW-1133">Transmembrane helix</keyword>
<dbReference type="GO" id="GO:0016020">
    <property type="term" value="C:membrane"/>
    <property type="evidence" value="ECO:0007669"/>
    <property type="project" value="InterPro"/>
</dbReference>
<dbReference type="PANTHER" id="PTHR34220">
    <property type="entry name" value="SENSOR HISTIDINE KINASE YPDA"/>
    <property type="match status" value="1"/>
</dbReference>
<evidence type="ECO:0000259" key="2">
    <source>
        <dbReference type="Pfam" id="PF06580"/>
    </source>
</evidence>
<dbReference type="InterPro" id="IPR010559">
    <property type="entry name" value="Sig_transdc_His_kin_internal"/>
</dbReference>
<dbReference type="SUPFAM" id="SSF55874">
    <property type="entry name" value="ATPase domain of HSP90 chaperone/DNA topoisomerase II/histidine kinase"/>
    <property type="match status" value="1"/>
</dbReference>
<dbReference type="Gene3D" id="3.30.565.10">
    <property type="entry name" value="Histidine kinase-like ATPase, C-terminal domain"/>
    <property type="match status" value="1"/>
</dbReference>
<dbReference type="PANTHER" id="PTHR34220:SF7">
    <property type="entry name" value="SENSOR HISTIDINE KINASE YPDA"/>
    <property type="match status" value="1"/>
</dbReference>
<accession>A0A9W5Y7J8</accession>
<reference evidence="3" key="1">
    <citation type="submission" date="2022-06" db="EMBL/GenBank/DDBJ databases">
        <title>Vallitalea longa sp. nov., an anaerobic bacterium isolated from marine sediment.</title>
        <authorList>
            <person name="Hirano S."/>
            <person name="Terahara T."/>
            <person name="Mori K."/>
            <person name="Hamada M."/>
            <person name="Matsumoto R."/>
            <person name="Kobayashi T."/>
        </authorList>
    </citation>
    <scope>NUCLEOTIDE SEQUENCE</scope>
    <source>
        <strain evidence="3">SH18-1</strain>
    </source>
</reference>
<dbReference type="Proteomes" id="UP001144256">
    <property type="component" value="Unassembled WGS sequence"/>
</dbReference>
<evidence type="ECO:0000313" key="3">
    <source>
        <dbReference type="EMBL" id="GKX27599.1"/>
    </source>
</evidence>
<protein>
    <recommendedName>
        <fullName evidence="2">Signal transduction histidine kinase internal region domain-containing protein</fullName>
    </recommendedName>
</protein>
<keyword evidence="1" id="KW-0472">Membrane</keyword>
<dbReference type="Pfam" id="PF06580">
    <property type="entry name" value="His_kinase"/>
    <property type="match status" value="1"/>
</dbReference>
<comment type="caution">
    <text evidence="3">The sequence shown here is derived from an EMBL/GenBank/DDBJ whole genome shotgun (WGS) entry which is preliminary data.</text>
</comment>
<sequence>MKKNISYKLFKVYVIFFTAFISILLITFGLYVGVDMNNNIIDTQEQMVHSINKNIDNIFEDMNEFSIALKDSKIFKNIAITNLPETYESNGNLSSYFRDMYLSAYKMIEKSYKVGIYVYDGYYIWLGNNYFINKTQVDSSTYYQDYANYGYKNINYVKNNPFLEEFFKSHKSKGIVNEDTISLSRTINEKNIFNRPEAMLEVHIPYIKLEELMNDIIATKDTKDMKILLYDIKGNAIYGKDEFDIADFMSDGKINQGKYKQNKNIISILPVESSNIYMVSIVKSSRLYSSLKKYILFAVVIFLIVNIILIVLTYKIAIRITTPLKNICSQIENIDLRQRSSYQYNLIQTDIHEIDILNTTINNMQKKLVDSLDKIVSLESFEVQSKMLALQSQMQPHFLYNTLMTISALAENNENDKVSRVCFALTHMLRYISSNNTNSVTIADEMQYVDKYMDIMEERFEDICIDWNISLDMIDILVPKLIIQPLVENSLKYNEKCNIRIDGFVTDDIWTIRVIDDGIGFSDGTIDNIMMRCEKVSKNYKSYSLQIDGMGILNIYIRLKLLYEDNMSFNIGNIKNGGCFVEIGGQVERFNDERDI</sequence>
<dbReference type="RefSeq" id="WP_281811050.1">
    <property type="nucleotide sequence ID" value="NZ_BRLB01000001.1"/>
</dbReference>
<dbReference type="EMBL" id="BRLB01000001">
    <property type="protein sequence ID" value="GKX27599.1"/>
    <property type="molecule type" value="Genomic_DNA"/>
</dbReference>
<name>A0A9W5Y7J8_9FIRM</name>
<gene>
    <name evidence="3" type="ORF">SH1V18_00790</name>
</gene>
<dbReference type="GO" id="GO:0000155">
    <property type="term" value="F:phosphorelay sensor kinase activity"/>
    <property type="evidence" value="ECO:0007669"/>
    <property type="project" value="InterPro"/>
</dbReference>
<proteinExistence type="predicted"/>
<feature type="transmembrane region" description="Helical" evidence="1">
    <location>
        <begin position="12"/>
        <end position="34"/>
    </location>
</feature>
<feature type="domain" description="Signal transduction histidine kinase internal region" evidence="2">
    <location>
        <begin position="386"/>
        <end position="462"/>
    </location>
</feature>
<dbReference type="InterPro" id="IPR036890">
    <property type="entry name" value="HATPase_C_sf"/>
</dbReference>
<evidence type="ECO:0000313" key="4">
    <source>
        <dbReference type="Proteomes" id="UP001144256"/>
    </source>
</evidence>
<dbReference type="InterPro" id="IPR050640">
    <property type="entry name" value="Bact_2-comp_sensor_kinase"/>
</dbReference>
<evidence type="ECO:0000256" key="1">
    <source>
        <dbReference type="SAM" id="Phobius"/>
    </source>
</evidence>
<dbReference type="AlphaFoldDB" id="A0A9W5Y7J8"/>
<keyword evidence="4" id="KW-1185">Reference proteome</keyword>
<keyword evidence="1" id="KW-0812">Transmembrane</keyword>
<feature type="transmembrane region" description="Helical" evidence="1">
    <location>
        <begin position="294"/>
        <end position="317"/>
    </location>
</feature>